<evidence type="ECO:0000256" key="1">
    <source>
        <dbReference type="SAM" id="MobiDB-lite"/>
    </source>
</evidence>
<name>A6IN15_RAT</name>
<dbReference type="EMBL" id="CH473964">
    <property type="protein sequence ID" value="EDM01425.1"/>
    <property type="molecule type" value="Genomic_DNA"/>
</dbReference>
<proteinExistence type="predicted"/>
<accession>A6IN15</accession>
<gene>
    <name evidence="2" type="ORF">rCG_29849</name>
</gene>
<dbReference type="Proteomes" id="UP000234681">
    <property type="component" value="Chromosome 4"/>
</dbReference>
<feature type="region of interest" description="Disordered" evidence="1">
    <location>
        <begin position="101"/>
        <end position="122"/>
    </location>
</feature>
<organism evidence="2 3">
    <name type="scientific">Rattus norvegicus</name>
    <name type="common">Rat</name>
    <dbReference type="NCBI Taxonomy" id="10116"/>
    <lineage>
        <taxon>Eukaryota</taxon>
        <taxon>Metazoa</taxon>
        <taxon>Chordata</taxon>
        <taxon>Craniata</taxon>
        <taxon>Vertebrata</taxon>
        <taxon>Euteleostomi</taxon>
        <taxon>Mammalia</taxon>
        <taxon>Eutheria</taxon>
        <taxon>Euarchontoglires</taxon>
        <taxon>Glires</taxon>
        <taxon>Rodentia</taxon>
        <taxon>Myomorpha</taxon>
        <taxon>Muroidea</taxon>
        <taxon>Muridae</taxon>
        <taxon>Murinae</taxon>
        <taxon>Rattus</taxon>
    </lineage>
</organism>
<reference evidence="2 3" key="1">
    <citation type="submission" date="2005-09" db="EMBL/GenBank/DDBJ databases">
        <authorList>
            <person name="Mural R.J."/>
            <person name="Li P.W."/>
            <person name="Adams M.D."/>
            <person name="Amanatides P.G."/>
            <person name="Baden-Tillson H."/>
            <person name="Barnstead M."/>
            <person name="Chin S.H."/>
            <person name="Dew I."/>
            <person name="Evans C.A."/>
            <person name="Ferriera S."/>
            <person name="Flanigan M."/>
            <person name="Fosler C."/>
            <person name="Glodek A."/>
            <person name="Gu Z."/>
            <person name="Holt R.A."/>
            <person name="Jennings D."/>
            <person name="Kraft C.L."/>
            <person name="Lu F."/>
            <person name="Nguyen T."/>
            <person name="Nusskern D.R."/>
            <person name="Pfannkoch C.M."/>
            <person name="Sitter C."/>
            <person name="Sutton G.G."/>
            <person name="Venter J.C."/>
            <person name="Wang Z."/>
            <person name="Woodage T."/>
            <person name="Zheng X.H."/>
            <person name="Zhong F."/>
        </authorList>
    </citation>
    <scope>NUCLEOTIDE SEQUENCE [LARGE SCALE GENOMIC DNA]</scope>
    <source>
        <strain>BN</strain>
        <strain evidence="3">Sprague-Dawley</strain>
    </source>
</reference>
<protein>
    <submittedName>
        <fullName evidence="2">RCG29849</fullName>
    </submittedName>
</protein>
<sequence>MAPSEATSQGKQEKQLTFIENWTHVLSSTWYETQSMNSPSVATQGYWGIQPSPAKYRSLSLLPSRPHRSLVNWKRDSISVTLGCRGLSSDQYCNRRNLTSAYGHEANGPPQRAEALLSAASS</sequence>
<evidence type="ECO:0000313" key="3">
    <source>
        <dbReference type="Proteomes" id="UP000234681"/>
    </source>
</evidence>
<dbReference type="AlphaFoldDB" id="A6IN15"/>
<evidence type="ECO:0000313" key="2">
    <source>
        <dbReference type="EMBL" id="EDM01425.1"/>
    </source>
</evidence>